<dbReference type="PANTHER" id="PTHR12526:SF584">
    <property type="entry name" value="GLYCOSYLTRANSFERASE"/>
    <property type="match status" value="1"/>
</dbReference>
<dbReference type="eggNOG" id="COG0438">
    <property type="taxonomic scope" value="Bacteria"/>
</dbReference>
<dbReference type="SUPFAM" id="SSF53756">
    <property type="entry name" value="UDP-Glycosyltransferase/glycogen phosphorylase"/>
    <property type="match status" value="1"/>
</dbReference>
<evidence type="ECO:0000313" key="1">
    <source>
        <dbReference type="EMBL" id="ARO86518.1"/>
    </source>
</evidence>
<organism evidence="1 2">
    <name type="scientific">Nitrosospira lacus</name>
    <dbReference type="NCBI Taxonomy" id="1288494"/>
    <lineage>
        <taxon>Bacteria</taxon>
        <taxon>Pseudomonadati</taxon>
        <taxon>Pseudomonadota</taxon>
        <taxon>Betaproteobacteria</taxon>
        <taxon>Nitrosomonadales</taxon>
        <taxon>Nitrosomonadaceae</taxon>
        <taxon>Nitrosospira</taxon>
    </lineage>
</organism>
<dbReference type="PANTHER" id="PTHR12526">
    <property type="entry name" value="GLYCOSYLTRANSFERASE"/>
    <property type="match status" value="1"/>
</dbReference>
<gene>
    <name evidence="1" type="ORF">EBAPG3_001250</name>
</gene>
<dbReference type="GO" id="GO:0016740">
    <property type="term" value="F:transferase activity"/>
    <property type="evidence" value="ECO:0007669"/>
    <property type="project" value="UniProtKB-KW"/>
</dbReference>
<keyword evidence="2" id="KW-1185">Reference proteome</keyword>
<name>A0A1W6SL45_9PROT</name>
<sequence>MHVGYLSYPMLFQRIGGLQSRIRATMEAVKQLGVDVEIVDTARSRLKDYDIIHVFGSMNGNHRIVEAAREMDLPVILSPLVSPAWDHAAGVRARLAESIVGRLTDWNVQTTYGHIRRGLDLANLVIALGEDEKKAIISGFLIEPMKIKIIPNGIGDRFFVADAEFFRSETGIGGDFVLVVGSISPYKNQLAVVRALTDPPFQIVLIGPAGKQDQDYLQELLQDSRVKWLGALEHGDPLLASAFAAASVFALPSKGEVFPNAVLEALAGGTPVVMTSQSALCLPESEFALRKVHWDDQTQLRREIIDLSEQRPPREAVRKLVQSYRWDRIAREIVDCYEACYANA</sequence>
<dbReference type="Proteomes" id="UP000012179">
    <property type="component" value="Chromosome"/>
</dbReference>
<dbReference type="EMBL" id="CP021106">
    <property type="protein sequence ID" value="ARO86518.1"/>
    <property type="molecule type" value="Genomic_DNA"/>
</dbReference>
<evidence type="ECO:0000313" key="2">
    <source>
        <dbReference type="Proteomes" id="UP000012179"/>
    </source>
</evidence>
<dbReference type="Pfam" id="PF13692">
    <property type="entry name" value="Glyco_trans_1_4"/>
    <property type="match status" value="1"/>
</dbReference>
<dbReference type="CDD" id="cd03801">
    <property type="entry name" value="GT4_PimA-like"/>
    <property type="match status" value="1"/>
</dbReference>
<dbReference type="AlphaFoldDB" id="A0A1W6SL45"/>
<accession>A0A1W6SL45</accession>
<dbReference type="Gene3D" id="3.40.50.2000">
    <property type="entry name" value="Glycogen Phosphorylase B"/>
    <property type="match status" value="2"/>
</dbReference>
<dbReference type="RefSeq" id="WP_004180874.1">
    <property type="nucleotide sequence ID" value="NZ_CP021106.3"/>
</dbReference>
<dbReference type="KEGG" id="nlc:EBAPG3_001250"/>
<proteinExistence type="predicted"/>
<dbReference type="OrthoDB" id="6501921at2"/>
<keyword evidence="1" id="KW-0808">Transferase</keyword>
<reference evidence="1 2" key="1">
    <citation type="journal article" date="2015" name="Int. J. Syst. Evol. Microbiol.">
        <title>Nitrosospira lacus sp. nov., a psychrotolerant, ammonia-oxidizing bacterium from sandy lake sediment.</title>
        <authorList>
            <person name="Urakawa H."/>
            <person name="Garcia J.C."/>
            <person name="Nielsen J.L."/>
            <person name="Le V.Q."/>
            <person name="Kozlowski J.A."/>
            <person name="Stein L.Y."/>
            <person name="Lim C.K."/>
            <person name="Pommerening-Roser A."/>
            <person name="Martens-Habbena W."/>
            <person name="Stahl D.A."/>
            <person name="Klotz M.G."/>
        </authorList>
    </citation>
    <scope>NUCLEOTIDE SEQUENCE [LARGE SCALE GENOMIC DNA]</scope>
    <source>
        <strain evidence="1 2">APG3</strain>
    </source>
</reference>
<protein>
    <submittedName>
        <fullName evidence="1">Glycosyltransferase</fullName>
    </submittedName>
</protein>